<protein>
    <submittedName>
        <fullName evidence="5">Beta-ketoacyl-[acyl-carrier-protein] synthase family protein</fullName>
    </submittedName>
</protein>
<evidence type="ECO:0000259" key="4">
    <source>
        <dbReference type="PROSITE" id="PS52004"/>
    </source>
</evidence>
<evidence type="ECO:0000256" key="1">
    <source>
        <dbReference type="ARBA" id="ARBA00008467"/>
    </source>
</evidence>
<dbReference type="GO" id="GO:0005829">
    <property type="term" value="C:cytosol"/>
    <property type="evidence" value="ECO:0007669"/>
    <property type="project" value="TreeGrafter"/>
</dbReference>
<dbReference type="PANTHER" id="PTHR11712">
    <property type="entry name" value="POLYKETIDE SYNTHASE-RELATED"/>
    <property type="match status" value="1"/>
</dbReference>
<dbReference type="InterPro" id="IPR014031">
    <property type="entry name" value="Ketoacyl_synth_C"/>
</dbReference>
<dbReference type="GO" id="GO:0004315">
    <property type="term" value="F:3-oxoacyl-[acyl-carrier-protein] synthase activity"/>
    <property type="evidence" value="ECO:0007669"/>
    <property type="project" value="InterPro"/>
</dbReference>
<dbReference type="RefSeq" id="WP_147053894.1">
    <property type="nucleotide sequence ID" value="NZ_CP042437.1"/>
</dbReference>
<dbReference type="OrthoDB" id="9808669at2"/>
<dbReference type="InterPro" id="IPR016039">
    <property type="entry name" value="Thiolase-like"/>
</dbReference>
<evidence type="ECO:0000256" key="3">
    <source>
        <dbReference type="RuleBase" id="RU003694"/>
    </source>
</evidence>
<evidence type="ECO:0000256" key="2">
    <source>
        <dbReference type="ARBA" id="ARBA00022679"/>
    </source>
</evidence>
<keyword evidence="6" id="KW-1185">Reference proteome</keyword>
<dbReference type="InterPro" id="IPR014030">
    <property type="entry name" value="Ketoacyl_synth_N"/>
</dbReference>
<feature type="domain" description="Ketosynthase family 3 (KS3)" evidence="4">
    <location>
        <begin position="1"/>
        <end position="395"/>
    </location>
</feature>
<comment type="similarity">
    <text evidence="1 3">Belongs to the thiolase-like superfamily. Beta-ketoacyl-ACP synthases family.</text>
</comment>
<organism evidence="5 6">
    <name type="scientific">Mucilaginibacter ginsenosidivorax</name>
    <dbReference type="NCBI Taxonomy" id="862126"/>
    <lineage>
        <taxon>Bacteria</taxon>
        <taxon>Pseudomonadati</taxon>
        <taxon>Bacteroidota</taxon>
        <taxon>Sphingobacteriia</taxon>
        <taxon>Sphingobacteriales</taxon>
        <taxon>Sphingobacteriaceae</taxon>
        <taxon>Mucilaginibacter</taxon>
    </lineage>
</organism>
<dbReference type="KEGG" id="mgk:FSB76_12470"/>
<dbReference type="GO" id="GO:0006633">
    <property type="term" value="P:fatty acid biosynthetic process"/>
    <property type="evidence" value="ECO:0007669"/>
    <property type="project" value="InterPro"/>
</dbReference>
<dbReference type="InterPro" id="IPR020841">
    <property type="entry name" value="PKS_Beta-ketoAc_synthase_dom"/>
</dbReference>
<sequence>MDRIVVTGIGVISAIGHSVAENHAALVQGKTGIIKGGGNFPSRYSGLLPFGEVLIGTEELKEKLGVTEPGVTRTSLLALHAFNEAIADARLTPNQLTASDTALVGATTVGGMCLTDELYANTHGDTEHIEYVKSYDYASVNLHIQTRYGITGVVNTLNTACSSSANAIMYGCRLIKNGLANRVIVGGADSLAKFTVNGFNALRILSDEACAPFDQNRKGLNLGEGAAFLVLEKEADAAGKKIYAVVSGYGNANDAYHPSSLSPEGDGPYLAMKYALDNAGINPAAIDFINAHGTGTENNDEVESRAMLRLFDILPDFASTKGFTGHTLGAASAIEAVYSILNIDRQELYPNLNFNVPISDIGLEPVRLNRAATITHVMSNSFGFGGNCTSLIFSKA</sequence>
<dbReference type="PROSITE" id="PS52004">
    <property type="entry name" value="KS3_2"/>
    <property type="match status" value="1"/>
</dbReference>
<evidence type="ECO:0000313" key="6">
    <source>
        <dbReference type="Proteomes" id="UP000321362"/>
    </source>
</evidence>
<dbReference type="SMART" id="SM00825">
    <property type="entry name" value="PKS_KS"/>
    <property type="match status" value="1"/>
</dbReference>
<proteinExistence type="inferred from homology"/>
<dbReference type="Proteomes" id="UP000321362">
    <property type="component" value="Chromosome"/>
</dbReference>
<dbReference type="Pfam" id="PF00109">
    <property type="entry name" value="ketoacyl-synt"/>
    <property type="match status" value="1"/>
</dbReference>
<reference evidence="5 6" key="1">
    <citation type="journal article" date="2013" name="J. Microbiol.">
        <title>Mucilaginibacter ginsenosidivorax sp. nov., with ginsenoside converting activity isolated from sediment.</title>
        <authorList>
            <person name="Kim J.K."/>
            <person name="Choi T.E."/>
            <person name="Liu Q.M."/>
            <person name="Park H.Y."/>
            <person name="Yi T.H."/>
            <person name="Yoon M.H."/>
            <person name="Kim S.C."/>
            <person name="Im W.T."/>
        </authorList>
    </citation>
    <scope>NUCLEOTIDE SEQUENCE [LARGE SCALE GENOMIC DNA]</scope>
    <source>
        <strain evidence="5 6">KHI28</strain>
    </source>
</reference>
<dbReference type="AlphaFoldDB" id="A0A5B8VZ27"/>
<keyword evidence="2 3" id="KW-0808">Transferase</keyword>
<dbReference type="InterPro" id="IPR000794">
    <property type="entry name" value="Beta-ketoacyl_synthase"/>
</dbReference>
<dbReference type="PANTHER" id="PTHR11712:SF320">
    <property type="entry name" value="BETA-KETOACYL SYNTHASE"/>
    <property type="match status" value="1"/>
</dbReference>
<evidence type="ECO:0000313" key="5">
    <source>
        <dbReference type="EMBL" id="QEC76724.1"/>
    </source>
</evidence>
<dbReference type="Pfam" id="PF02801">
    <property type="entry name" value="Ketoacyl-synt_C"/>
    <property type="match status" value="1"/>
</dbReference>
<dbReference type="PROSITE" id="PS00606">
    <property type="entry name" value="KS3_1"/>
    <property type="match status" value="1"/>
</dbReference>
<accession>A0A5B8VZ27</accession>
<gene>
    <name evidence="5" type="ORF">FSB76_12470</name>
</gene>
<name>A0A5B8VZ27_9SPHI</name>
<dbReference type="Gene3D" id="3.40.47.10">
    <property type="match status" value="1"/>
</dbReference>
<dbReference type="InterPro" id="IPR018201">
    <property type="entry name" value="Ketoacyl_synth_AS"/>
</dbReference>
<dbReference type="CDD" id="cd00834">
    <property type="entry name" value="KAS_I_II"/>
    <property type="match status" value="1"/>
</dbReference>
<dbReference type="SUPFAM" id="SSF53901">
    <property type="entry name" value="Thiolase-like"/>
    <property type="match status" value="1"/>
</dbReference>
<dbReference type="EMBL" id="CP042437">
    <property type="protein sequence ID" value="QEC76724.1"/>
    <property type="molecule type" value="Genomic_DNA"/>
</dbReference>